<dbReference type="EMBL" id="AP024957">
    <property type="protein sequence ID" value="BCZ84360.1"/>
    <property type="molecule type" value="Genomic_DNA"/>
</dbReference>
<accession>A0ABM7TZF9</accession>
<gene>
    <name evidence="1" type="ORF">PTKU64_80350</name>
</gene>
<evidence type="ECO:0000313" key="2">
    <source>
        <dbReference type="Proteomes" id="UP001319874"/>
    </source>
</evidence>
<sequence>MSDLLTALLDAGTLPATGYDTSSRYYGLPVLDLSAANGVVIRYVKRRLIPDAALFPTLTVHQVQQGDRIDVLAARYLGDPLLYWRIADANLAVRPDDPLAPRTPAVPAGEPLPPPVAVTVDIPLAATVAGGLT</sequence>
<dbReference type="Proteomes" id="UP001319874">
    <property type="component" value="Chromosome 3"/>
</dbReference>
<keyword evidence="2" id="KW-1185">Reference proteome</keyword>
<protein>
    <recommendedName>
        <fullName evidence="3">LysM domain-containing protein</fullName>
    </recommendedName>
</protein>
<proteinExistence type="predicted"/>
<organism evidence="1 2">
    <name type="scientific">Paraburkholderia terrae</name>
    <dbReference type="NCBI Taxonomy" id="311230"/>
    <lineage>
        <taxon>Bacteria</taxon>
        <taxon>Pseudomonadati</taxon>
        <taxon>Pseudomonadota</taxon>
        <taxon>Betaproteobacteria</taxon>
        <taxon>Burkholderiales</taxon>
        <taxon>Burkholderiaceae</taxon>
        <taxon>Paraburkholderia</taxon>
    </lineage>
</organism>
<evidence type="ECO:0008006" key="3">
    <source>
        <dbReference type="Google" id="ProtNLM"/>
    </source>
</evidence>
<reference evidence="1 2" key="1">
    <citation type="journal article" date="2022" name="Front. Microbiol.">
        <title>Identification and characterization of a novel class of self-sufficient cytochrome P450 hydroxylase involved in cyclohexanecarboxylate degradation in Paraburkholderia terrae strain KU-64.</title>
        <authorList>
            <person name="Yamamoto T."/>
            <person name="Hasegawa Y."/>
            <person name="Iwaki H."/>
        </authorList>
    </citation>
    <scope>NUCLEOTIDE SEQUENCE [LARGE SCALE GENOMIC DNA]</scope>
    <source>
        <strain evidence="1 2">KU-64</strain>
    </source>
</reference>
<name>A0ABM7TZF9_9BURK</name>
<evidence type="ECO:0000313" key="1">
    <source>
        <dbReference type="EMBL" id="BCZ84360.1"/>
    </source>
</evidence>
<dbReference type="RefSeq" id="WP_229516121.1">
    <property type="nucleotide sequence ID" value="NZ_AP024957.1"/>
</dbReference>